<dbReference type="Proteomes" id="UP000515928">
    <property type="component" value="Chromosome"/>
</dbReference>
<feature type="domain" description="SIS" evidence="5">
    <location>
        <begin position="113"/>
        <end position="247"/>
    </location>
</feature>
<reference evidence="6 7" key="1">
    <citation type="submission" date="2020-08" db="EMBL/GenBank/DDBJ databases">
        <title>Genome sequence of Erysipelothrix inopinata DSM 15511T.</title>
        <authorList>
            <person name="Hyun D.-W."/>
            <person name="Bae J.-W."/>
        </authorList>
    </citation>
    <scope>NUCLEOTIDE SEQUENCE [LARGE SCALE GENOMIC DNA]</scope>
    <source>
        <strain evidence="6 7">DSM 15511</strain>
    </source>
</reference>
<dbReference type="RefSeq" id="WP_187533846.1">
    <property type="nucleotide sequence ID" value="NZ_CBCSHU010000023.1"/>
</dbReference>
<dbReference type="PANTHER" id="PTHR30514:SF10">
    <property type="entry name" value="MURR_RPIR FAMILY TRANSCRIPTIONAL REGULATOR"/>
    <property type="match status" value="1"/>
</dbReference>
<dbReference type="GO" id="GO:0097367">
    <property type="term" value="F:carbohydrate derivative binding"/>
    <property type="evidence" value="ECO:0007669"/>
    <property type="project" value="InterPro"/>
</dbReference>
<dbReference type="InterPro" id="IPR001347">
    <property type="entry name" value="SIS_dom"/>
</dbReference>
<keyword evidence="7" id="KW-1185">Reference proteome</keyword>
<gene>
    <name evidence="6" type="ORF">H9L01_10220</name>
</gene>
<evidence type="ECO:0000313" key="7">
    <source>
        <dbReference type="Proteomes" id="UP000515928"/>
    </source>
</evidence>
<name>A0A7G9RYP8_9FIRM</name>
<dbReference type="SUPFAM" id="SSF53697">
    <property type="entry name" value="SIS domain"/>
    <property type="match status" value="1"/>
</dbReference>
<evidence type="ECO:0000256" key="1">
    <source>
        <dbReference type="ARBA" id="ARBA00023015"/>
    </source>
</evidence>
<evidence type="ECO:0000259" key="4">
    <source>
        <dbReference type="PROSITE" id="PS51071"/>
    </source>
</evidence>
<protein>
    <submittedName>
        <fullName evidence="6">MurR/RpiR family transcriptional regulator</fullName>
    </submittedName>
</protein>
<evidence type="ECO:0000313" key="6">
    <source>
        <dbReference type="EMBL" id="QNN60723.1"/>
    </source>
</evidence>
<dbReference type="PROSITE" id="PS51071">
    <property type="entry name" value="HTH_RPIR"/>
    <property type="match status" value="1"/>
</dbReference>
<dbReference type="PROSITE" id="PS51464">
    <property type="entry name" value="SIS"/>
    <property type="match status" value="1"/>
</dbReference>
<dbReference type="InterPro" id="IPR046348">
    <property type="entry name" value="SIS_dom_sf"/>
</dbReference>
<dbReference type="GO" id="GO:0003700">
    <property type="term" value="F:DNA-binding transcription factor activity"/>
    <property type="evidence" value="ECO:0007669"/>
    <property type="project" value="InterPro"/>
</dbReference>
<keyword evidence="2" id="KW-0238">DNA-binding</keyword>
<dbReference type="InterPro" id="IPR000281">
    <property type="entry name" value="HTH_RpiR"/>
</dbReference>
<dbReference type="Pfam" id="PF01380">
    <property type="entry name" value="SIS"/>
    <property type="match status" value="1"/>
</dbReference>
<proteinExistence type="predicted"/>
<evidence type="ECO:0000256" key="2">
    <source>
        <dbReference type="ARBA" id="ARBA00023125"/>
    </source>
</evidence>
<dbReference type="Pfam" id="PF01418">
    <property type="entry name" value="HTH_6"/>
    <property type="match status" value="1"/>
</dbReference>
<evidence type="ECO:0000259" key="5">
    <source>
        <dbReference type="PROSITE" id="PS51464"/>
    </source>
</evidence>
<dbReference type="GO" id="GO:1901135">
    <property type="term" value="P:carbohydrate derivative metabolic process"/>
    <property type="evidence" value="ECO:0007669"/>
    <property type="project" value="InterPro"/>
</dbReference>
<dbReference type="Gene3D" id="1.10.10.10">
    <property type="entry name" value="Winged helix-like DNA-binding domain superfamily/Winged helix DNA-binding domain"/>
    <property type="match status" value="1"/>
</dbReference>
<feature type="domain" description="HTH rpiR-type" evidence="4">
    <location>
        <begin position="1"/>
        <end position="77"/>
    </location>
</feature>
<keyword evidence="1" id="KW-0805">Transcription regulation</keyword>
<dbReference type="EMBL" id="CP060715">
    <property type="protein sequence ID" value="QNN60723.1"/>
    <property type="molecule type" value="Genomic_DNA"/>
</dbReference>
<dbReference type="CDD" id="cd05013">
    <property type="entry name" value="SIS_RpiR"/>
    <property type="match status" value="1"/>
</dbReference>
<evidence type="ECO:0000256" key="3">
    <source>
        <dbReference type="ARBA" id="ARBA00023163"/>
    </source>
</evidence>
<keyword evidence="3" id="KW-0804">Transcription</keyword>
<dbReference type="Gene3D" id="3.40.50.10490">
    <property type="entry name" value="Glucose-6-phosphate isomerase like protein, domain 1"/>
    <property type="match status" value="1"/>
</dbReference>
<dbReference type="InterPro" id="IPR035472">
    <property type="entry name" value="RpiR-like_SIS"/>
</dbReference>
<dbReference type="AlphaFoldDB" id="A0A7G9RYP8"/>
<sequence length="249" mass="28411">MNPIQLMKINETNFTKQEIIIMDSIIENVEDLTNLSLMEFADKISISKSALLRFCQKIGYEGYSQFKYAISRYVSELPASDDNSSQQKNLTDMYSDTILTMDSFIGDKDLESLYSKLNNAHSIKVFGYAETGISAHYFSDKLQAYGYDAEAIIQLHNLRRKIQVAHQDDLLIFISISGNTSIMNELVTQAQDAGLKSVLVTQNSFSTFKEYVDQTILLPYFSESSFVLDPHVILYVFFSKLINYINENK</sequence>
<accession>A0A7G9RYP8</accession>
<dbReference type="PANTHER" id="PTHR30514">
    <property type="entry name" value="GLUCOKINASE"/>
    <property type="match status" value="1"/>
</dbReference>
<dbReference type="KEGG" id="eio:H9L01_10220"/>
<dbReference type="SUPFAM" id="SSF46689">
    <property type="entry name" value="Homeodomain-like"/>
    <property type="match status" value="1"/>
</dbReference>
<dbReference type="InterPro" id="IPR009057">
    <property type="entry name" value="Homeodomain-like_sf"/>
</dbReference>
<dbReference type="GO" id="GO:0003677">
    <property type="term" value="F:DNA binding"/>
    <property type="evidence" value="ECO:0007669"/>
    <property type="project" value="UniProtKB-KW"/>
</dbReference>
<dbReference type="InterPro" id="IPR036388">
    <property type="entry name" value="WH-like_DNA-bd_sf"/>
</dbReference>
<dbReference type="InterPro" id="IPR047640">
    <property type="entry name" value="RpiR-like"/>
</dbReference>
<organism evidence="6 7">
    <name type="scientific">Erysipelothrix inopinata</name>
    <dbReference type="NCBI Taxonomy" id="225084"/>
    <lineage>
        <taxon>Bacteria</taxon>
        <taxon>Bacillati</taxon>
        <taxon>Bacillota</taxon>
        <taxon>Erysipelotrichia</taxon>
        <taxon>Erysipelotrichales</taxon>
        <taxon>Erysipelotrichaceae</taxon>
        <taxon>Erysipelothrix</taxon>
    </lineage>
</organism>